<reference evidence="1" key="1">
    <citation type="submission" date="2023-07" db="EMBL/GenBank/DDBJ databases">
        <title>Genomic Encyclopedia of Type Strains, Phase IV (KMG-IV): sequencing the most valuable type-strain genomes for metagenomic binning, comparative biology and taxonomic classification.</title>
        <authorList>
            <person name="Goeker M."/>
        </authorList>
    </citation>
    <scope>NUCLEOTIDE SEQUENCE</scope>
    <source>
        <strain evidence="1">DSM 19659</strain>
    </source>
</reference>
<name>A0AAE4AL60_9FIRM</name>
<accession>A0AAE4AL60</accession>
<proteinExistence type="predicted"/>
<dbReference type="Proteomes" id="UP001241537">
    <property type="component" value="Unassembled WGS sequence"/>
</dbReference>
<dbReference type="EC" id="2.5.1.17" evidence="1"/>
<dbReference type="GO" id="GO:0005524">
    <property type="term" value="F:ATP binding"/>
    <property type="evidence" value="ECO:0007669"/>
    <property type="project" value="InterPro"/>
</dbReference>
<dbReference type="GO" id="GO:0008817">
    <property type="term" value="F:corrinoid adenosyltransferase activity"/>
    <property type="evidence" value="ECO:0007669"/>
    <property type="project" value="UniProtKB-EC"/>
</dbReference>
<comment type="caution">
    <text evidence="1">The sequence shown here is derived from an EMBL/GenBank/DDBJ whole genome shotgun (WGS) entry which is preliminary data.</text>
</comment>
<dbReference type="PANTHER" id="PTHR46638:SF1">
    <property type="entry name" value="CORRINOID ADENOSYLTRANSFERASE"/>
    <property type="match status" value="1"/>
</dbReference>
<dbReference type="InterPro" id="IPR003724">
    <property type="entry name" value="CblAdoTrfase_CobA"/>
</dbReference>
<dbReference type="Pfam" id="PF02572">
    <property type="entry name" value="CobA_CobO_BtuR"/>
    <property type="match status" value="1"/>
</dbReference>
<gene>
    <name evidence="1" type="ORF">J2S20_001605</name>
</gene>
<sequence>MGRCRGKVFVICGSGAGKTNAAIGKGIKSLAEGKTVTVIQFLKGKANEGFMSVLKKLEPEMKAFSFEKYEGLFENLSEEEKQEDLMNLKNGISFARKVMTTAGSDVLILDELLGLVDLGVLSTEELKRLIQAKPEEMELVITGKVFPAELKKDVDCISYIESMINT</sequence>
<dbReference type="SUPFAM" id="SSF52540">
    <property type="entry name" value="P-loop containing nucleoside triphosphate hydrolases"/>
    <property type="match status" value="1"/>
</dbReference>
<organism evidence="1 2">
    <name type="scientific">Moryella indoligenes</name>
    <dbReference type="NCBI Taxonomy" id="371674"/>
    <lineage>
        <taxon>Bacteria</taxon>
        <taxon>Bacillati</taxon>
        <taxon>Bacillota</taxon>
        <taxon>Clostridia</taxon>
        <taxon>Lachnospirales</taxon>
        <taxon>Lachnospiraceae</taxon>
        <taxon>Moryella</taxon>
    </lineage>
</organism>
<evidence type="ECO:0000313" key="2">
    <source>
        <dbReference type="Proteomes" id="UP001241537"/>
    </source>
</evidence>
<dbReference type="RefSeq" id="WP_307254842.1">
    <property type="nucleotide sequence ID" value="NZ_JAUSTO010000009.1"/>
</dbReference>
<dbReference type="Gene3D" id="3.40.50.300">
    <property type="entry name" value="P-loop containing nucleotide triphosphate hydrolases"/>
    <property type="match status" value="1"/>
</dbReference>
<dbReference type="PANTHER" id="PTHR46638">
    <property type="entry name" value="CORRINOID ADENOSYLTRANSFERASE"/>
    <property type="match status" value="1"/>
</dbReference>
<dbReference type="GO" id="GO:0009236">
    <property type="term" value="P:cobalamin biosynthetic process"/>
    <property type="evidence" value="ECO:0007669"/>
    <property type="project" value="InterPro"/>
</dbReference>
<evidence type="ECO:0000313" key="1">
    <source>
        <dbReference type="EMBL" id="MDQ0152904.1"/>
    </source>
</evidence>
<dbReference type="InterPro" id="IPR027417">
    <property type="entry name" value="P-loop_NTPase"/>
</dbReference>
<dbReference type="EMBL" id="JAUSTO010000009">
    <property type="protein sequence ID" value="MDQ0152904.1"/>
    <property type="molecule type" value="Genomic_DNA"/>
</dbReference>
<protein>
    <submittedName>
        <fullName evidence="1">Cob(I)alamin adenosyltransferase</fullName>
        <ecNumber evidence="1">2.5.1.17</ecNumber>
    </submittedName>
</protein>
<keyword evidence="1" id="KW-0808">Transferase</keyword>
<keyword evidence="2" id="KW-1185">Reference proteome</keyword>
<dbReference type="AlphaFoldDB" id="A0AAE4AL60"/>